<keyword evidence="1" id="KW-0614">Plasmid</keyword>
<dbReference type="EMBL" id="CP028104">
    <property type="protein sequence ID" value="AVQ32602.1"/>
    <property type="molecule type" value="Genomic_DNA"/>
</dbReference>
<reference evidence="2" key="1">
    <citation type="journal article" date="2018" name="MSphere">
        <title>Fusobacterium Genomics Using MinION and Illumina Sequencing Enables Genome Completion and Correction.</title>
        <authorList>
            <person name="Todd S.M."/>
            <person name="Settlage R.E."/>
            <person name="Lahmers K.K."/>
            <person name="Slade D.J."/>
        </authorList>
    </citation>
    <scope>NUCLEOTIDE SEQUENCE [LARGE SCALE GENOMIC DNA]</scope>
    <source>
        <strain evidence="2">ATCC 27725</strain>
    </source>
</reference>
<gene>
    <name evidence="1" type="ORF">C4N18_15250</name>
</gene>
<dbReference type="RefSeq" id="WP_005950170.1">
    <property type="nucleotide sequence ID" value="NZ_CP028104.1"/>
</dbReference>
<dbReference type="Proteomes" id="UP000241238">
    <property type="component" value="Plasmid pFvar_27725"/>
</dbReference>
<keyword evidence="2" id="KW-1185">Reference proteome</keyword>
<evidence type="ECO:0000313" key="1">
    <source>
        <dbReference type="EMBL" id="AVQ32602.1"/>
    </source>
</evidence>
<dbReference type="GeneID" id="77469364"/>
<name>A0ABN5JK36_FUSVA</name>
<geneLocation type="plasmid" evidence="2">
    <name>pfvar_27725</name>
</geneLocation>
<accession>A0ABN5JK36</accession>
<sequence>MTKKDLMSKLIDLNSQNMVMMIDNRRVELLIIKYNCDDYSVDLFYNDKLRKSIDKLTRLELFDFIHKNFNYEDEIKYVELVRSYE</sequence>
<protein>
    <submittedName>
        <fullName evidence="1">Uncharacterized protein</fullName>
    </submittedName>
</protein>
<proteinExistence type="predicted"/>
<evidence type="ECO:0000313" key="2">
    <source>
        <dbReference type="Proteomes" id="UP000241238"/>
    </source>
</evidence>
<organism evidence="1 2">
    <name type="scientific">Fusobacterium varium ATCC 27725</name>
    <dbReference type="NCBI Taxonomy" id="469618"/>
    <lineage>
        <taxon>Bacteria</taxon>
        <taxon>Fusobacteriati</taxon>
        <taxon>Fusobacteriota</taxon>
        <taxon>Fusobacteriia</taxon>
        <taxon>Fusobacteriales</taxon>
        <taxon>Fusobacteriaceae</taxon>
        <taxon>Fusobacterium</taxon>
    </lineage>
</organism>